<evidence type="ECO:0000256" key="5">
    <source>
        <dbReference type="PIRNR" id="PIRNR038471"/>
    </source>
</evidence>
<dbReference type="Pfam" id="PF04085">
    <property type="entry name" value="MreC"/>
    <property type="match status" value="1"/>
</dbReference>
<dbReference type="NCBIfam" id="TIGR00219">
    <property type="entry name" value="mreC"/>
    <property type="match status" value="1"/>
</dbReference>
<dbReference type="Proteomes" id="UP000179245">
    <property type="component" value="Unassembled WGS sequence"/>
</dbReference>
<proteinExistence type="inferred from homology"/>
<dbReference type="STRING" id="1802443.A2117_00160"/>
<evidence type="ECO:0000256" key="3">
    <source>
        <dbReference type="ARBA" id="ARBA00022960"/>
    </source>
</evidence>
<dbReference type="Gene3D" id="2.40.10.340">
    <property type="entry name" value="Rod shape-determining protein MreC, domain 1"/>
    <property type="match status" value="1"/>
</dbReference>
<name>A0A1G2QMW6_9BACT</name>
<keyword evidence="6" id="KW-0175">Coiled coil</keyword>
<dbReference type="InterPro" id="IPR007221">
    <property type="entry name" value="MreC"/>
</dbReference>
<dbReference type="InterPro" id="IPR042175">
    <property type="entry name" value="Cell/Rod_MreC_2"/>
</dbReference>
<keyword evidence="3 5" id="KW-0133">Cell shape</keyword>
<comment type="function">
    <text evidence="5">Involved in formation and maintenance of cell shape.</text>
</comment>
<gene>
    <name evidence="9" type="ORF">A2117_00160</name>
</gene>
<dbReference type="InterPro" id="IPR055342">
    <property type="entry name" value="MreC_beta-barrel_core"/>
</dbReference>
<feature type="domain" description="Rod shape-determining protein MreC beta-barrel core" evidence="8">
    <location>
        <begin position="125"/>
        <end position="268"/>
    </location>
</feature>
<keyword evidence="7" id="KW-1133">Transmembrane helix</keyword>
<dbReference type="GO" id="GO:0005886">
    <property type="term" value="C:plasma membrane"/>
    <property type="evidence" value="ECO:0007669"/>
    <property type="project" value="TreeGrafter"/>
</dbReference>
<accession>A0A1G2QMW6</accession>
<sequence length="273" mass="30263">MIKSGFQLSKRIKFAILLAALAAILLMIDYLGLDSRIKNALFSVSSPLQNILWEQGQKTNSFLETIREIGEIKKRSEELELKNQELKAEIARLNELKGENETLRKALNLGLEKEFQLLMANVTGKDPFSDVLLIDKGSDNGITVGSPVITPEKVLIGLVQEVFPGFSRVSLLSDKKSLVSAQVQAENEEIVGVAKGQGNFKIAFDLIPQDKKIRTGDLLVTTTLGNFFPKDLLIGEIVQVDESDVKPFQTAQVKTAFDIENLKALFVITDFKK</sequence>
<dbReference type="Gene3D" id="2.40.10.350">
    <property type="entry name" value="Rod shape-determining protein MreC, domain 2"/>
    <property type="match status" value="1"/>
</dbReference>
<evidence type="ECO:0000256" key="4">
    <source>
        <dbReference type="ARBA" id="ARBA00032089"/>
    </source>
</evidence>
<comment type="similarity">
    <text evidence="1 5">Belongs to the MreC family.</text>
</comment>
<protein>
    <recommendedName>
        <fullName evidence="2 5">Cell shape-determining protein MreC</fullName>
    </recommendedName>
    <alternativeName>
        <fullName evidence="4 5">Cell shape protein MreC</fullName>
    </alternativeName>
</protein>
<evidence type="ECO:0000256" key="7">
    <source>
        <dbReference type="SAM" id="Phobius"/>
    </source>
</evidence>
<reference evidence="9 10" key="1">
    <citation type="journal article" date="2016" name="Nat. Commun.">
        <title>Thousands of microbial genomes shed light on interconnected biogeochemical processes in an aquifer system.</title>
        <authorList>
            <person name="Anantharaman K."/>
            <person name="Brown C.T."/>
            <person name="Hug L.A."/>
            <person name="Sharon I."/>
            <person name="Castelle C.J."/>
            <person name="Probst A.J."/>
            <person name="Thomas B.C."/>
            <person name="Singh A."/>
            <person name="Wilkins M.J."/>
            <person name="Karaoz U."/>
            <person name="Brodie E.L."/>
            <person name="Williams K.H."/>
            <person name="Hubbard S.S."/>
            <person name="Banfield J.F."/>
        </authorList>
    </citation>
    <scope>NUCLEOTIDE SEQUENCE [LARGE SCALE GENOMIC DNA]</scope>
</reference>
<dbReference type="GO" id="GO:0008360">
    <property type="term" value="P:regulation of cell shape"/>
    <property type="evidence" value="ECO:0007669"/>
    <property type="project" value="UniProtKB-KW"/>
</dbReference>
<evidence type="ECO:0000256" key="2">
    <source>
        <dbReference type="ARBA" id="ARBA00013855"/>
    </source>
</evidence>
<dbReference type="PIRSF" id="PIRSF038471">
    <property type="entry name" value="MreC"/>
    <property type="match status" value="1"/>
</dbReference>
<evidence type="ECO:0000313" key="10">
    <source>
        <dbReference type="Proteomes" id="UP000179245"/>
    </source>
</evidence>
<comment type="caution">
    <text evidence="9">The sequence shown here is derived from an EMBL/GenBank/DDBJ whole genome shotgun (WGS) entry which is preliminary data.</text>
</comment>
<keyword evidence="7" id="KW-0472">Membrane</keyword>
<dbReference type="AlphaFoldDB" id="A0A1G2QMW6"/>
<keyword evidence="7" id="KW-0812">Transmembrane</keyword>
<feature type="transmembrane region" description="Helical" evidence="7">
    <location>
        <begin position="12"/>
        <end position="33"/>
    </location>
</feature>
<dbReference type="EMBL" id="MHTO01000025">
    <property type="protein sequence ID" value="OHA61965.1"/>
    <property type="molecule type" value="Genomic_DNA"/>
</dbReference>
<evidence type="ECO:0000256" key="6">
    <source>
        <dbReference type="SAM" id="Coils"/>
    </source>
</evidence>
<dbReference type="PANTHER" id="PTHR34138:SF1">
    <property type="entry name" value="CELL SHAPE-DETERMINING PROTEIN MREC"/>
    <property type="match status" value="1"/>
</dbReference>
<evidence type="ECO:0000256" key="1">
    <source>
        <dbReference type="ARBA" id="ARBA00009369"/>
    </source>
</evidence>
<feature type="coiled-coil region" evidence="6">
    <location>
        <begin position="69"/>
        <end position="106"/>
    </location>
</feature>
<evidence type="ECO:0000259" key="8">
    <source>
        <dbReference type="Pfam" id="PF04085"/>
    </source>
</evidence>
<organism evidence="9 10">
    <name type="scientific">Candidatus Wildermuthbacteria bacterium GWA2_46_15</name>
    <dbReference type="NCBI Taxonomy" id="1802443"/>
    <lineage>
        <taxon>Bacteria</taxon>
        <taxon>Candidatus Wildermuthiibacteriota</taxon>
    </lineage>
</organism>
<dbReference type="PANTHER" id="PTHR34138">
    <property type="entry name" value="CELL SHAPE-DETERMINING PROTEIN MREC"/>
    <property type="match status" value="1"/>
</dbReference>
<dbReference type="InterPro" id="IPR042177">
    <property type="entry name" value="Cell/Rod_1"/>
</dbReference>
<evidence type="ECO:0000313" key="9">
    <source>
        <dbReference type="EMBL" id="OHA61965.1"/>
    </source>
</evidence>